<name>A0A7Y0L8B8_9FIRM</name>
<comment type="caution">
    <text evidence="1">The sequence shown here is derived from an EMBL/GenBank/DDBJ whole genome shotgun (WGS) entry which is preliminary data.</text>
</comment>
<dbReference type="EMBL" id="JABBVZ010000284">
    <property type="protein sequence ID" value="NMP25169.1"/>
    <property type="molecule type" value="Genomic_DNA"/>
</dbReference>
<evidence type="ECO:0000313" key="2">
    <source>
        <dbReference type="Proteomes" id="UP000533476"/>
    </source>
</evidence>
<accession>A0A7Y0L8B8</accession>
<evidence type="ECO:0008006" key="3">
    <source>
        <dbReference type="Google" id="ProtNLM"/>
    </source>
</evidence>
<sequence length="284" mass="31965">MSADLSALYTDDVGKLVGLTIEIKTHTTYIASFIRGLTQQLSRLSKINPQNRIVLALPGVLPPPYVRLLPSNVWLWDLPTIANLFSQQIHLVNHRGLREALAQAALNRITVEDQLLAKLGACALGKQSWAQYQNVVGEIFEFLFCPPLGPVYKEYRDSAGINRRDLIIANYAEEGFWAFVRQRYDADYVIVEAKNYKSPVGKSSVLQVGNYLKKYGAGLFGLVVSRRGADRSALLTAQHLWVADSKLVMFLDDRDLEAMLLVRKNNGIPHEVVRQKIQEFRLAL</sequence>
<organism evidence="1 2">
    <name type="scientific">Sulfobacillus harzensis</name>
    <dbReference type="NCBI Taxonomy" id="2729629"/>
    <lineage>
        <taxon>Bacteria</taxon>
        <taxon>Bacillati</taxon>
        <taxon>Bacillota</taxon>
        <taxon>Clostridia</taxon>
        <taxon>Eubacteriales</taxon>
        <taxon>Clostridiales Family XVII. Incertae Sedis</taxon>
        <taxon>Sulfobacillus</taxon>
    </lineage>
</organism>
<reference evidence="1 2" key="1">
    <citation type="submission" date="2020-04" db="EMBL/GenBank/DDBJ databases">
        <authorList>
            <person name="Zhang R."/>
            <person name="Schippers A."/>
        </authorList>
    </citation>
    <scope>NUCLEOTIDE SEQUENCE [LARGE SCALE GENOMIC DNA]</scope>
    <source>
        <strain evidence="1 2">DSM 109850</strain>
    </source>
</reference>
<keyword evidence="2" id="KW-1185">Reference proteome</keyword>
<protein>
    <recommendedName>
        <fullName evidence="3">Restriction endonuclease type IV Mrr domain-containing protein</fullName>
    </recommendedName>
</protein>
<dbReference type="Proteomes" id="UP000533476">
    <property type="component" value="Unassembled WGS sequence"/>
</dbReference>
<evidence type="ECO:0000313" key="1">
    <source>
        <dbReference type="EMBL" id="NMP25169.1"/>
    </source>
</evidence>
<gene>
    <name evidence="1" type="ORF">HIJ39_23030</name>
</gene>
<dbReference type="AlphaFoldDB" id="A0A7Y0L8B8"/>
<proteinExistence type="predicted"/>